<name>A0A2U8WQ98_9HYPH</name>
<evidence type="ECO:0000256" key="1">
    <source>
        <dbReference type="SAM" id="MobiDB-lite"/>
    </source>
</evidence>
<dbReference type="KEGG" id="mtea:DK419_14540"/>
<dbReference type="AlphaFoldDB" id="A0A2U8WQ98"/>
<sequence length="69" mass="7017">MVAAADDTAATEMVMPLAALPRRLATLAARTGLVPTDDSGRNAARASSCPRKGRGSRPGTTLIPIASDP</sequence>
<protein>
    <submittedName>
        <fullName evidence="2">Uncharacterized protein</fullName>
    </submittedName>
</protein>
<keyword evidence="3" id="KW-1185">Reference proteome</keyword>
<feature type="region of interest" description="Disordered" evidence="1">
    <location>
        <begin position="33"/>
        <end position="69"/>
    </location>
</feature>
<gene>
    <name evidence="2" type="ORF">DK419_14540</name>
</gene>
<organism evidence="2 3">
    <name type="scientific">Methylobacterium terrae</name>
    <dbReference type="NCBI Taxonomy" id="2202827"/>
    <lineage>
        <taxon>Bacteria</taxon>
        <taxon>Pseudomonadati</taxon>
        <taxon>Pseudomonadota</taxon>
        <taxon>Alphaproteobacteria</taxon>
        <taxon>Hyphomicrobiales</taxon>
        <taxon>Methylobacteriaceae</taxon>
        <taxon>Methylobacterium</taxon>
    </lineage>
</organism>
<evidence type="ECO:0000313" key="2">
    <source>
        <dbReference type="EMBL" id="AWN47382.1"/>
    </source>
</evidence>
<proteinExistence type="predicted"/>
<evidence type="ECO:0000313" key="3">
    <source>
        <dbReference type="Proteomes" id="UP000245444"/>
    </source>
</evidence>
<dbReference type="Proteomes" id="UP000245444">
    <property type="component" value="Chromosome"/>
</dbReference>
<reference evidence="2 3" key="1">
    <citation type="submission" date="2018-05" db="EMBL/GenBank/DDBJ databases">
        <title>Complete Genome Sequence of Methylobacterium sp. 17Sr1-28.</title>
        <authorList>
            <person name="Srinivasan S."/>
        </authorList>
    </citation>
    <scope>NUCLEOTIDE SEQUENCE [LARGE SCALE GENOMIC DNA]</scope>
    <source>
        <strain evidence="2 3">17Sr1-28</strain>
    </source>
</reference>
<dbReference type="EMBL" id="CP029553">
    <property type="protein sequence ID" value="AWN47382.1"/>
    <property type="molecule type" value="Genomic_DNA"/>
</dbReference>
<accession>A0A2U8WQ98</accession>